<feature type="transmembrane region" description="Helical" evidence="7">
    <location>
        <begin position="12"/>
        <end position="30"/>
    </location>
</feature>
<reference evidence="9 10" key="3">
    <citation type="journal article" date="2008" name="BMC Genomics">
        <title>The genome of the versatile nitrogen fixer Azorhizobium caulinodans ORS571.</title>
        <authorList>
            <person name="Lee KB."/>
            <person name="Backer P.D."/>
            <person name="Aono T."/>
            <person name="Liu CT."/>
            <person name="Suzuki S."/>
            <person name="Suzuki T."/>
            <person name="Kaneko T."/>
            <person name="Yamada M."/>
            <person name="Tabata S."/>
            <person name="Kupfer D.M."/>
            <person name="Najar F.Z."/>
            <person name="Wiley G.B."/>
            <person name="Roe B."/>
            <person name="Binnewies T.T."/>
            <person name="Ussery D.W."/>
            <person name="D'Haeze W."/>
            <person name="Herder J.D."/>
            <person name="Gevers D."/>
            <person name="Vereecke D."/>
            <person name="Holsters M."/>
            <person name="Oyaizu H."/>
        </authorList>
    </citation>
    <scope>NUCLEOTIDE SEQUENCE [LARGE SCALE GENOMIC DNA]</scope>
    <source>
        <strain evidence="10">ATCC 43989 / DSM 5975 / JCM 20966 / LMG 6465 / NBRC 14845 / NCIMB 13405 / ORS 571</strain>
    </source>
</reference>
<dbReference type="AlphaFoldDB" id="A8I892"/>
<dbReference type="InterPro" id="IPR003416">
    <property type="entry name" value="MgtC/SapB/SrpB/YhiD_fam"/>
</dbReference>
<dbReference type="EMBL" id="AP009384">
    <property type="protein sequence ID" value="BAF88223.1"/>
    <property type="molecule type" value="Genomic_DNA"/>
</dbReference>
<evidence type="ECO:0000259" key="8">
    <source>
        <dbReference type="Pfam" id="PF02308"/>
    </source>
</evidence>
<evidence type="ECO:0000256" key="5">
    <source>
        <dbReference type="ARBA" id="ARBA00022989"/>
    </source>
</evidence>
<dbReference type="Pfam" id="PF02308">
    <property type="entry name" value="MgtC"/>
    <property type="match status" value="1"/>
</dbReference>
<evidence type="ECO:0000256" key="6">
    <source>
        <dbReference type="ARBA" id="ARBA00023136"/>
    </source>
</evidence>
<proteinExistence type="inferred from homology"/>
<dbReference type="HOGENOM" id="CLU_079292_0_2_5"/>
<evidence type="ECO:0000256" key="4">
    <source>
        <dbReference type="ARBA" id="ARBA00022692"/>
    </source>
</evidence>
<reference evidence="9 10" key="4">
    <citation type="journal article" date="2009" name="Appl. Environ. Microbiol.">
        <title>Comparative genome-wide transcriptional profiling of Azorhizobium caulinodans ORS571 grown under free-living and symbiotic conditions.</title>
        <authorList>
            <person name="Tsukada S."/>
            <person name="Aono T."/>
            <person name="Akiba N."/>
            <person name="Lee KB."/>
            <person name="Liu CT."/>
            <person name="Toyazaki H."/>
            <person name="Oyaizu H."/>
        </authorList>
    </citation>
    <scope>NUCLEOTIDE SEQUENCE [LARGE SCALE GENOMIC DNA]</scope>
    <source>
        <strain evidence="10">ATCC 43989 / DSM 5975 / JCM 20966 / LMG 6465 / NBRC 14845 / NCIMB 13405 / ORS 571</strain>
    </source>
</reference>
<dbReference type="GO" id="GO:0005886">
    <property type="term" value="C:plasma membrane"/>
    <property type="evidence" value="ECO:0007669"/>
    <property type="project" value="UniProtKB-SubCell"/>
</dbReference>
<evidence type="ECO:0000313" key="9">
    <source>
        <dbReference type="EMBL" id="BAF88223.1"/>
    </source>
</evidence>
<evidence type="ECO:0000313" key="10">
    <source>
        <dbReference type="Proteomes" id="UP000000270"/>
    </source>
</evidence>
<comment type="similarity">
    <text evidence="2 7">Belongs to the MgtC/SapB family.</text>
</comment>
<keyword evidence="6 7" id="KW-0472">Membrane</keyword>
<reference evidence="9 10" key="6">
    <citation type="journal article" date="2011" name="Appl. Environ. Microbiol.">
        <title>Involvement of the azorhizobial chromosome partition gene (parA) in the onset of bacteroid differentiation during Sesbania rostrata stem nodule development.</title>
        <authorList>
            <person name="Liu CT."/>
            <person name="Lee KB."/>
            <person name="Wang YS."/>
            <person name="Peng MH."/>
            <person name="Lee KT."/>
            <person name="Suzuki S."/>
            <person name="Suzuki T."/>
            <person name="Oyaizu H."/>
        </authorList>
    </citation>
    <scope>NUCLEOTIDE SEQUENCE [LARGE SCALE GENOMIC DNA]</scope>
    <source>
        <strain evidence="10">ATCC 43989 / DSM 5975 / JCM 20966 / LMG 6465 / NBRC 14845 / NCIMB 13405 / ORS 571</strain>
    </source>
</reference>
<feature type="transmembrane region" description="Helical" evidence="7">
    <location>
        <begin position="99"/>
        <end position="117"/>
    </location>
</feature>
<accession>A8I892</accession>
<evidence type="ECO:0000256" key="3">
    <source>
        <dbReference type="ARBA" id="ARBA00022475"/>
    </source>
</evidence>
<dbReference type="Proteomes" id="UP000000270">
    <property type="component" value="Chromosome"/>
</dbReference>
<dbReference type="PANTHER" id="PTHR33778:SF1">
    <property type="entry name" value="MAGNESIUM TRANSPORTER YHID-RELATED"/>
    <property type="match status" value="1"/>
</dbReference>
<reference evidence="9 10" key="1">
    <citation type="journal article" date="2007" name="Appl. Environ. Microbiol.">
        <title>Rhizobial factors required for stem nodule maturation and maintenance in Sesbania rostrata-Azorhizobium caulinodans ORS571 symbiosis.</title>
        <authorList>
            <person name="Suzuki S."/>
            <person name="Aono T."/>
            <person name="Lee KB."/>
            <person name="Suzuki T."/>
            <person name="Liu CT."/>
            <person name="Miwa H."/>
            <person name="Wakao S."/>
            <person name="Iki T."/>
            <person name="Oyaizu H."/>
        </authorList>
    </citation>
    <scope>NUCLEOTIDE SEQUENCE [LARGE SCALE GENOMIC DNA]</scope>
    <source>
        <strain evidence="10">ATCC 43989 / DSM 5975 / JCM 20966 / LMG 6465 / NBRC 14845 / NCIMB 13405 / ORS 571</strain>
    </source>
</reference>
<reference evidence="9 10" key="5">
    <citation type="journal article" date="2010" name="Appl. Environ. Microbiol.">
        <title>phrR-like gene praR of Azorhizobium caulinodans ORS571 is essential for symbiosis with Sesbania rostrata and is involved in expression of reb genes.</title>
        <authorList>
            <person name="Akiba N."/>
            <person name="Aono T."/>
            <person name="Toyazaki H."/>
            <person name="Sato S."/>
            <person name="Oyaizu H."/>
        </authorList>
    </citation>
    <scope>NUCLEOTIDE SEQUENCE [LARGE SCALE GENOMIC DNA]</scope>
    <source>
        <strain evidence="10">ATCC 43989 / DSM 5975 / JCM 20966 / LMG 6465 / NBRC 14845 / NCIMB 13405 / ORS 571</strain>
    </source>
</reference>
<keyword evidence="10" id="KW-1185">Reference proteome</keyword>
<keyword evidence="5 7" id="KW-1133">Transmembrane helix</keyword>
<gene>
    <name evidence="9" type="primary">mgtC</name>
    <name evidence="9" type="ordered locus">AZC_2225</name>
</gene>
<keyword evidence="7" id="KW-0997">Cell inner membrane</keyword>
<sequence>MTLHIDLAEFALRFLSAFATSLVLGLDRELHERAAGMRTTILVGLAACFAMMSANLILPMGGKQADSYVQMDVMRLPLGILTGMGFIGAGAIMRRSDGFVLGVTTAATLWFVTVMGLCFGAGQYVLGGAAFVSGIVTLWLLKHVERHIQHDRDARLTLILSRDGPSEDDVRAVLTLKPFRIRRSFVRIEPATGRRELRFELRYAGPQGAGLPERIERLAKQPGIEQLDWEF</sequence>
<dbReference type="eggNOG" id="COG1285">
    <property type="taxonomic scope" value="Bacteria"/>
</dbReference>
<keyword evidence="4 7" id="KW-0812">Transmembrane</keyword>
<dbReference type="InterPro" id="IPR049177">
    <property type="entry name" value="MgtC_SapB_SrpB_YhiD_N"/>
</dbReference>
<evidence type="ECO:0000256" key="1">
    <source>
        <dbReference type="ARBA" id="ARBA00004651"/>
    </source>
</evidence>
<evidence type="ECO:0000256" key="2">
    <source>
        <dbReference type="ARBA" id="ARBA00009298"/>
    </source>
</evidence>
<reference evidence="10" key="2">
    <citation type="submission" date="2007-04" db="EMBL/GenBank/DDBJ databases">
        <title>Complete genome sequence of the nitrogen-fixing bacterium Azorhizobium caulinodans ORS571.</title>
        <authorList>
            <person name="Lee K.B."/>
            <person name="Backer P.D."/>
            <person name="Aono T."/>
            <person name="Liu C.T."/>
            <person name="Suzuki S."/>
            <person name="Suzuki T."/>
            <person name="Kaneko T."/>
            <person name="Yamada M."/>
            <person name="Tabata S."/>
            <person name="Kupfer D.M."/>
            <person name="Najar F.Z."/>
            <person name="Wiley G.B."/>
            <person name="Roe B."/>
            <person name="Binnewies T."/>
            <person name="Ussery D."/>
            <person name="Vereecke D."/>
            <person name="Gevers D."/>
            <person name="Holsters M."/>
            <person name="Oyaizu H."/>
        </authorList>
    </citation>
    <scope>NUCLEOTIDE SEQUENCE [LARGE SCALE GENOMIC DNA]</scope>
    <source>
        <strain evidence="10">ATCC 43989 / DSM 5975 / JCM 20966 / LMG 6465 / NBRC 14845 / NCIMB 13405 / ORS 571</strain>
    </source>
</reference>
<dbReference type="PRINTS" id="PR01837">
    <property type="entry name" value="MGTCSAPBPROT"/>
</dbReference>
<feature type="domain" description="MgtC/SapB/SrpB/YhiD N-terminal" evidence="8">
    <location>
        <begin position="15"/>
        <end position="146"/>
    </location>
</feature>
<dbReference type="KEGG" id="azc:AZC_2225"/>
<keyword evidence="3" id="KW-1003">Cell membrane</keyword>
<organism evidence="9 10">
    <name type="scientific">Azorhizobium caulinodans (strain ATCC 43989 / DSM 5975 / JCM 20966 / LMG 6465 / NBRC 14845 / NCIMB 13405 / ORS 571)</name>
    <dbReference type="NCBI Taxonomy" id="438753"/>
    <lineage>
        <taxon>Bacteria</taxon>
        <taxon>Pseudomonadati</taxon>
        <taxon>Pseudomonadota</taxon>
        <taxon>Alphaproteobacteria</taxon>
        <taxon>Hyphomicrobiales</taxon>
        <taxon>Xanthobacteraceae</taxon>
        <taxon>Azorhizobium</taxon>
    </lineage>
</organism>
<feature type="transmembrane region" description="Helical" evidence="7">
    <location>
        <begin position="73"/>
        <end position="92"/>
    </location>
</feature>
<protein>
    <recommendedName>
        <fullName evidence="7">Protein MgtC</fullName>
    </recommendedName>
</protein>
<dbReference type="RefSeq" id="WP_012170752.1">
    <property type="nucleotide sequence ID" value="NC_009937.1"/>
</dbReference>
<dbReference type="PANTHER" id="PTHR33778">
    <property type="entry name" value="PROTEIN MGTC"/>
    <property type="match status" value="1"/>
</dbReference>
<evidence type="ECO:0000256" key="7">
    <source>
        <dbReference type="RuleBase" id="RU365041"/>
    </source>
</evidence>
<dbReference type="STRING" id="438753.AZC_2225"/>
<feature type="transmembrane region" description="Helical" evidence="7">
    <location>
        <begin position="123"/>
        <end position="141"/>
    </location>
</feature>
<feature type="transmembrane region" description="Helical" evidence="7">
    <location>
        <begin position="42"/>
        <end position="61"/>
    </location>
</feature>
<name>A8I892_AZOC5</name>
<comment type="subcellular location">
    <subcellularLocation>
        <location evidence="7">Cell inner membrane</location>
        <topology evidence="7">Multi-pass membrane protein</topology>
    </subcellularLocation>
    <subcellularLocation>
        <location evidence="1">Cell membrane</location>
        <topology evidence="1">Multi-pass membrane protein</topology>
    </subcellularLocation>
</comment>